<proteinExistence type="predicted"/>
<evidence type="ECO:0000313" key="1">
    <source>
        <dbReference type="EMBL" id="CAF3704691.1"/>
    </source>
</evidence>
<dbReference type="Gene3D" id="3.30.360.30">
    <property type="entry name" value="homospermidine synthase like"/>
    <property type="match status" value="1"/>
</dbReference>
<evidence type="ECO:0000313" key="3">
    <source>
        <dbReference type="Proteomes" id="UP000663868"/>
    </source>
</evidence>
<accession>A0A818V6W9</accession>
<protein>
    <submittedName>
        <fullName evidence="1">Uncharacterized protein</fullName>
    </submittedName>
</protein>
<feature type="non-terminal residue" evidence="1">
    <location>
        <position position="1"/>
    </location>
</feature>
<dbReference type="AlphaFoldDB" id="A0A818V6W9"/>
<dbReference type="EMBL" id="CAJOBB010012087">
    <property type="protein sequence ID" value="CAF4271105.1"/>
    <property type="molecule type" value="Genomic_DNA"/>
</dbReference>
<comment type="caution">
    <text evidence="1">The sequence shown here is derived from an EMBL/GenBank/DDBJ whole genome shotgun (WGS) entry which is preliminary data.</text>
</comment>
<name>A0A818V6W9_9BILA</name>
<dbReference type="InterPro" id="IPR023181">
    <property type="entry name" value="Homospermid_syn-like_C"/>
</dbReference>
<sequence length="53" mass="6162">NEGICLPDDIDVDEILDMCMPYLGTWVSKAANWPPENDKIKENWQFTSFQVED</sequence>
<dbReference type="Proteomes" id="UP000663868">
    <property type="component" value="Unassembled WGS sequence"/>
</dbReference>
<reference evidence="1" key="1">
    <citation type="submission" date="2021-02" db="EMBL/GenBank/DDBJ databases">
        <authorList>
            <person name="Nowell W R."/>
        </authorList>
    </citation>
    <scope>NUCLEOTIDE SEQUENCE</scope>
</reference>
<gene>
    <name evidence="1" type="ORF">KXQ929_LOCUS11301</name>
    <name evidence="2" type="ORF">KXQ929_LOCUS43894</name>
</gene>
<evidence type="ECO:0000313" key="2">
    <source>
        <dbReference type="EMBL" id="CAF4271105.1"/>
    </source>
</evidence>
<organism evidence="1 3">
    <name type="scientific">Adineta steineri</name>
    <dbReference type="NCBI Taxonomy" id="433720"/>
    <lineage>
        <taxon>Eukaryota</taxon>
        <taxon>Metazoa</taxon>
        <taxon>Spiralia</taxon>
        <taxon>Gnathifera</taxon>
        <taxon>Rotifera</taxon>
        <taxon>Eurotatoria</taxon>
        <taxon>Bdelloidea</taxon>
        <taxon>Adinetida</taxon>
        <taxon>Adinetidae</taxon>
        <taxon>Adineta</taxon>
    </lineage>
</organism>
<dbReference type="EMBL" id="CAJOBB010000553">
    <property type="protein sequence ID" value="CAF3704691.1"/>
    <property type="molecule type" value="Genomic_DNA"/>
</dbReference>